<sequence length="116" mass="12363">MTMTHVLAVAPVSDIERSVAWYELLFGRPADLRPMPGLADWHITTGGWLQVFQDEERAGSTLVNFAVDDLDKALATLSTRGLTAGAIQPGAGGTARFAALTDPDGNRITLIENPAT</sequence>
<keyword evidence="3" id="KW-1185">Reference proteome</keyword>
<feature type="domain" description="VOC" evidence="1">
    <location>
        <begin position="2"/>
        <end position="113"/>
    </location>
</feature>
<dbReference type="InterPro" id="IPR029068">
    <property type="entry name" value="Glyas_Bleomycin-R_OHBP_Dase"/>
</dbReference>
<dbReference type="PROSITE" id="PS51819">
    <property type="entry name" value="VOC"/>
    <property type="match status" value="1"/>
</dbReference>
<dbReference type="Pfam" id="PF00903">
    <property type="entry name" value="Glyoxalase"/>
    <property type="match status" value="1"/>
</dbReference>
<dbReference type="SUPFAM" id="SSF54593">
    <property type="entry name" value="Glyoxalase/Bleomycin resistance protein/Dihydroxybiphenyl dioxygenase"/>
    <property type="match status" value="1"/>
</dbReference>
<dbReference type="InterPro" id="IPR004360">
    <property type="entry name" value="Glyas_Fos-R_dOase_dom"/>
</dbReference>
<protein>
    <submittedName>
        <fullName evidence="2">VOC family protein</fullName>
    </submittedName>
</protein>
<name>A0AA41Q6R6_9ACTN</name>
<dbReference type="InterPro" id="IPR037523">
    <property type="entry name" value="VOC_core"/>
</dbReference>
<reference evidence="2" key="1">
    <citation type="submission" date="2022-01" db="EMBL/GenBank/DDBJ databases">
        <title>Genome-Based Taxonomic Classification of the Phylum Actinobacteria.</title>
        <authorList>
            <person name="Gao Y."/>
        </authorList>
    </citation>
    <scope>NUCLEOTIDE SEQUENCE</scope>
    <source>
        <strain evidence="2">KLBMP 8922</strain>
    </source>
</reference>
<dbReference type="RefSeq" id="WP_235057064.1">
    <property type="nucleotide sequence ID" value="NZ_JAKFHA010000032.1"/>
</dbReference>
<comment type="caution">
    <text evidence="2">The sequence shown here is derived from an EMBL/GenBank/DDBJ whole genome shotgun (WGS) entry which is preliminary data.</text>
</comment>
<organism evidence="2 3">
    <name type="scientific">Yinghuangia soli</name>
    <dbReference type="NCBI Taxonomy" id="2908204"/>
    <lineage>
        <taxon>Bacteria</taxon>
        <taxon>Bacillati</taxon>
        <taxon>Actinomycetota</taxon>
        <taxon>Actinomycetes</taxon>
        <taxon>Kitasatosporales</taxon>
        <taxon>Streptomycetaceae</taxon>
        <taxon>Yinghuangia</taxon>
    </lineage>
</organism>
<evidence type="ECO:0000259" key="1">
    <source>
        <dbReference type="PROSITE" id="PS51819"/>
    </source>
</evidence>
<dbReference type="EMBL" id="JAKFHA010000032">
    <property type="protein sequence ID" value="MCF2532286.1"/>
    <property type="molecule type" value="Genomic_DNA"/>
</dbReference>
<proteinExistence type="predicted"/>
<dbReference type="Gene3D" id="3.10.180.10">
    <property type="entry name" value="2,3-Dihydroxybiphenyl 1,2-Dioxygenase, domain 1"/>
    <property type="match status" value="1"/>
</dbReference>
<evidence type="ECO:0000313" key="2">
    <source>
        <dbReference type="EMBL" id="MCF2532286.1"/>
    </source>
</evidence>
<dbReference type="AlphaFoldDB" id="A0AA41Q6R6"/>
<evidence type="ECO:0000313" key="3">
    <source>
        <dbReference type="Proteomes" id="UP001165378"/>
    </source>
</evidence>
<gene>
    <name evidence="2" type="ORF">LZ495_34435</name>
</gene>
<accession>A0AA41Q6R6</accession>
<dbReference type="Proteomes" id="UP001165378">
    <property type="component" value="Unassembled WGS sequence"/>
</dbReference>